<comment type="caution">
    <text evidence="2">The sequence shown here is derived from an EMBL/GenBank/DDBJ whole genome shotgun (WGS) entry which is preliminary data.</text>
</comment>
<evidence type="ECO:0000313" key="2">
    <source>
        <dbReference type="EMBL" id="PTD02734.1"/>
    </source>
</evidence>
<accession>A0A2T4GGN1</accession>
<dbReference type="Proteomes" id="UP000241587">
    <property type="component" value="Unassembled WGS sequence"/>
</dbReference>
<feature type="region of interest" description="Disordered" evidence="1">
    <location>
        <begin position="1"/>
        <end position="23"/>
    </location>
</feature>
<organism evidence="2 3">
    <name type="scientific">Fusarium culmorum</name>
    <dbReference type="NCBI Taxonomy" id="5516"/>
    <lineage>
        <taxon>Eukaryota</taxon>
        <taxon>Fungi</taxon>
        <taxon>Dikarya</taxon>
        <taxon>Ascomycota</taxon>
        <taxon>Pezizomycotina</taxon>
        <taxon>Sordariomycetes</taxon>
        <taxon>Hypocreomycetidae</taxon>
        <taxon>Hypocreales</taxon>
        <taxon>Nectriaceae</taxon>
        <taxon>Fusarium</taxon>
    </lineage>
</organism>
<protein>
    <submittedName>
        <fullName evidence="2">Uncharacterized protein</fullName>
    </submittedName>
</protein>
<evidence type="ECO:0000313" key="3">
    <source>
        <dbReference type="Proteomes" id="UP000241587"/>
    </source>
</evidence>
<dbReference type="AlphaFoldDB" id="A0A2T4GGN1"/>
<feature type="compositionally biased region" description="Low complexity" evidence="1">
    <location>
        <begin position="1"/>
        <end position="12"/>
    </location>
</feature>
<gene>
    <name evidence="2" type="ORF">FCULG_00009285</name>
</gene>
<evidence type="ECO:0000256" key="1">
    <source>
        <dbReference type="SAM" id="MobiDB-lite"/>
    </source>
</evidence>
<name>A0A2T4GGN1_FUSCU</name>
<reference evidence="2 3" key="1">
    <citation type="submission" date="2018-02" db="EMBL/GenBank/DDBJ databases">
        <title>Fusarium culmorum secondary metabolites in fungal-bacterial-plant interactions.</title>
        <authorList>
            <person name="Schmidt R."/>
        </authorList>
    </citation>
    <scope>NUCLEOTIDE SEQUENCE [LARGE SCALE GENOMIC DNA]</scope>
    <source>
        <strain evidence="2 3">PV</strain>
    </source>
</reference>
<sequence>MSPTSTYSTMTTAQQNMSPVSKAASSRVDEVHCNAIWCVSGVNPSPRGESKFLSQMMQIGFGPIALKGIVFTSTKTMQLFARAVGRRLQKMPMLGLSRSGDQE</sequence>
<keyword evidence="3" id="KW-1185">Reference proteome</keyword>
<proteinExistence type="predicted"/>
<dbReference type="EMBL" id="PVEM01000016">
    <property type="protein sequence ID" value="PTD02734.1"/>
    <property type="molecule type" value="Genomic_DNA"/>
</dbReference>